<dbReference type="Proteomes" id="UP001412067">
    <property type="component" value="Unassembled WGS sequence"/>
</dbReference>
<evidence type="ECO:0000256" key="2">
    <source>
        <dbReference type="ARBA" id="ARBA00001946"/>
    </source>
</evidence>
<dbReference type="InterPro" id="IPR033443">
    <property type="entry name" value="PROP1-like_PPR_dom"/>
</dbReference>
<name>A0ABR2LEX5_9ASPA</name>
<proteinExistence type="inferred from homology"/>
<accession>A0ABR2LEX5</accession>
<evidence type="ECO:0000256" key="7">
    <source>
        <dbReference type="ARBA" id="ARBA00022723"/>
    </source>
</evidence>
<dbReference type="InterPro" id="IPR031595">
    <property type="entry name" value="PRORP_C"/>
</dbReference>
<evidence type="ECO:0000256" key="11">
    <source>
        <dbReference type="ARBA" id="ARBA00022842"/>
    </source>
</evidence>
<organism evidence="15 16">
    <name type="scientific">Platanthera guangdongensis</name>
    <dbReference type="NCBI Taxonomy" id="2320717"/>
    <lineage>
        <taxon>Eukaryota</taxon>
        <taxon>Viridiplantae</taxon>
        <taxon>Streptophyta</taxon>
        <taxon>Embryophyta</taxon>
        <taxon>Tracheophyta</taxon>
        <taxon>Spermatophyta</taxon>
        <taxon>Magnoliopsida</taxon>
        <taxon>Liliopsida</taxon>
        <taxon>Asparagales</taxon>
        <taxon>Orchidaceae</taxon>
        <taxon>Orchidoideae</taxon>
        <taxon>Orchideae</taxon>
        <taxon>Orchidinae</taxon>
        <taxon>Platanthera</taxon>
    </lineage>
</organism>
<keyword evidence="16" id="KW-1185">Reference proteome</keyword>
<keyword evidence="8" id="KW-0677">Repeat</keyword>
<dbReference type="PANTHER" id="PTHR13547">
    <property type="match status" value="1"/>
</dbReference>
<evidence type="ECO:0000256" key="3">
    <source>
        <dbReference type="ARBA" id="ARBA00007626"/>
    </source>
</evidence>
<dbReference type="Pfam" id="PF16953">
    <property type="entry name" value="PRORP"/>
    <property type="match status" value="1"/>
</dbReference>
<comment type="cofactor">
    <cofactor evidence="2">
        <name>Mg(2+)</name>
        <dbReference type="ChEBI" id="CHEBI:18420"/>
    </cofactor>
</comment>
<comment type="catalytic activity">
    <reaction evidence="1">
        <text>Endonucleolytic cleavage of RNA, removing 5'-extranucleotides from tRNA precursor.</text>
        <dbReference type="EC" id="3.1.26.5"/>
    </reaction>
</comment>
<comment type="caution">
    <text evidence="15">The sequence shown here is derived from an EMBL/GenBank/DDBJ whole genome shotgun (WGS) entry which is preliminary data.</text>
</comment>
<dbReference type="EMBL" id="JBBWWR010000020">
    <property type="protein sequence ID" value="KAK8939355.1"/>
    <property type="molecule type" value="Genomic_DNA"/>
</dbReference>
<dbReference type="Pfam" id="PF17177">
    <property type="entry name" value="PPR_long"/>
    <property type="match status" value="1"/>
</dbReference>
<keyword evidence="11" id="KW-0460">Magnesium</keyword>
<evidence type="ECO:0000256" key="12">
    <source>
        <dbReference type="SAM" id="MobiDB-lite"/>
    </source>
</evidence>
<sequence>MSSPFLCSKPFIHDVIPALPSPTSLHPTIRLKPSPFPRCFFFLAPFPSFSAALSTSKLHAAKLLDKIPNTECSHENTFSVSSAPEKDVLFTGFSSSRQGKEVENGILKKSVNSSNKSVVSTCGSEVEKHMMELGITPEEHELEALLRARVEAGRGEKVYHLLHKLRTIVRKVSPSTADAIDAWFRSSIAVRVGKRKWDNQAIKQAMENGGGGWHGLGWLGKGKWNVVRTRVDGEGVCLCCGEKLVSVDLDPVETESFAECVESIVIKKERKSNFEKFQKWLEYYGPFEAVIDAANVGLFNQRRFSLNKVNAVANGIRQKLPSKKWPLIIIHNKRLFGGKMNEPCNRKLIEKWKHADAIYETPTGSNDDWQPIWTGHLDNLSKITTPAVSGIRARGQRTRPPPRTGLHPVRTPKTSGLNFLPENPRSERSPQSHILDRVVCG</sequence>
<gene>
    <name evidence="15" type="ORF">KSP40_PGU016232</name>
</gene>
<dbReference type="InterPro" id="IPR011990">
    <property type="entry name" value="TPR-like_helical_dom_sf"/>
</dbReference>
<evidence type="ECO:0000313" key="15">
    <source>
        <dbReference type="EMBL" id="KAK8939355.1"/>
    </source>
</evidence>
<keyword evidence="9" id="KW-0378">Hydrolase</keyword>
<feature type="compositionally biased region" description="Basic and acidic residues" evidence="12">
    <location>
        <begin position="424"/>
        <end position="441"/>
    </location>
</feature>
<evidence type="ECO:0000256" key="8">
    <source>
        <dbReference type="ARBA" id="ARBA00022737"/>
    </source>
</evidence>
<evidence type="ECO:0000313" key="16">
    <source>
        <dbReference type="Proteomes" id="UP001412067"/>
    </source>
</evidence>
<feature type="domain" description="PRORP" evidence="13">
    <location>
        <begin position="232"/>
        <end position="369"/>
    </location>
</feature>
<keyword evidence="7" id="KW-0479">Metal-binding</keyword>
<dbReference type="Gene3D" id="3.40.50.11980">
    <property type="match status" value="1"/>
</dbReference>
<dbReference type="PANTHER" id="PTHR13547:SF7">
    <property type="entry name" value="RIBONUCLEASE P"/>
    <property type="match status" value="1"/>
</dbReference>
<evidence type="ECO:0000256" key="9">
    <source>
        <dbReference type="ARBA" id="ARBA00022801"/>
    </source>
</evidence>
<feature type="region of interest" description="Disordered" evidence="12">
    <location>
        <begin position="388"/>
        <end position="441"/>
    </location>
</feature>
<evidence type="ECO:0000259" key="14">
    <source>
        <dbReference type="Pfam" id="PF17177"/>
    </source>
</evidence>
<feature type="domain" description="PROP1-like PPR" evidence="14">
    <location>
        <begin position="124"/>
        <end position="189"/>
    </location>
</feature>
<evidence type="ECO:0000256" key="10">
    <source>
        <dbReference type="ARBA" id="ARBA00022833"/>
    </source>
</evidence>
<evidence type="ECO:0000256" key="5">
    <source>
        <dbReference type="ARBA" id="ARBA00022694"/>
    </source>
</evidence>
<evidence type="ECO:0000256" key="4">
    <source>
        <dbReference type="ARBA" id="ARBA00012179"/>
    </source>
</evidence>
<evidence type="ECO:0000259" key="13">
    <source>
        <dbReference type="Pfam" id="PF16953"/>
    </source>
</evidence>
<dbReference type="EC" id="3.1.26.5" evidence="4"/>
<keyword evidence="6" id="KW-0540">Nuclease</keyword>
<protein>
    <recommendedName>
        <fullName evidence="4">ribonuclease P</fullName>
        <ecNumber evidence="4">3.1.26.5</ecNumber>
    </recommendedName>
</protein>
<reference evidence="15 16" key="1">
    <citation type="journal article" date="2022" name="Nat. Plants">
        <title>Genomes of leafy and leafless Platanthera orchids illuminate the evolution of mycoheterotrophy.</title>
        <authorList>
            <person name="Li M.H."/>
            <person name="Liu K.W."/>
            <person name="Li Z."/>
            <person name="Lu H.C."/>
            <person name="Ye Q.L."/>
            <person name="Zhang D."/>
            <person name="Wang J.Y."/>
            <person name="Li Y.F."/>
            <person name="Zhong Z.M."/>
            <person name="Liu X."/>
            <person name="Yu X."/>
            <person name="Liu D.K."/>
            <person name="Tu X.D."/>
            <person name="Liu B."/>
            <person name="Hao Y."/>
            <person name="Liao X.Y."/>
            <person name="Jiang Y.T."/>
            <person name="Sun W.H."/>
            <person name="Chen J."/>
            <person name="Chen Y.Q."/>
            <person name="Ai Y."/>
            <person name="Zhai J.W."/>
            <person name="Wu S.S."/>
            <person name="Zhou Z."/>
            <person name="Hsiao Y.Y."/>
            <person name="Wu W.L."/>
            <person name="Chen Y.Y."/>
            <person name="Lin Y.F."/>
            <person name="Hsu J.L."/>
            <person name="Li C.Y."/>
            <person name="Wang Z.W."/>
            <person name="Zhao X."/>
            <person name="Zhong W.Y."/>
            <person name="Ma X.K."/>
            <person name="Ma L."/>
            <person name="Huang J."/>
            <person name="Chen G.Z."/>
            <person name="Huang M.Z."/>
            <person name="Huang L."/>
            <person name="Peng D.H."/>
            <person name="Luo Y.B."/>
            <person name="Zou S.Q."/>
            <person name="Chen S.P."/>
            <person name="Lan S."/>
            <person name="Tsai W.C."/>
            <person name="Van de Peer Y."/>
            <person name="Liu Z.J."/>
        </authorList>
    </citation>
    <scope>NUCLEOTIDE SEQUENCE [LARGE SCALE GENOMIC DNA]</scope>
    <source>
        <strain evidence="15">Lor288</strain>
    </source>
</reference>
<keyword evidence="5" id="KW-0819">tRNA processing</keyword>
<keyword evidence="10" id="KW-0862">Zinc</keyword>
<comment type="similarity">
    <text evidence="3">Belongs to the PPR family. P subfamily.</text>
</comment>
<evidence type="ECO:0000256" key="1">
    <source>
        <dbReference type="ARBA" id="ARBA00000928"/>
    </source>
</evidence>
<dbReference type="Gene3D" id="1.25.40.10">
    <property type="entry name" value="Tetratricopeptide repeat domain"/>
    <property type="match status" value="1"/>
</dbReference>
<evidence type="ECO:0000256" key="6">
    <source>
        <dbReference type="ARBA" id="ARBA00022722"/>
    </source>
</evidence>